<evidence type="ECO:0000256" key="2">
    <source>
        <dbReference type="ARBA" id="ARBA00012180"/>
    </source>
</evidence>
<accession>A0AAV7UU99</accession>
<dbReference type="Gene3D" id="3.10.20.370">
    <property type="match status" value="1"/>
</dbReference>
<feature type="domain" description="RNase H type-1" evidence="4">
    <location>
        <begin position="410"/>
        <end position="557"/>
    </location>
</feature>
<dbReference type="EMBL" id="JANPWB010000004">
    <property type="protein sequence ID" value="KAJ1192634.1"/>
    <property type="molecule type" value="Genomic_DNA"/>
</dbReference>
<keyword evidence="6" id="KW-1185">Reference proteome</keyword>
<dbReference type="InterPro" id="IPR051320">
    <property type="entry name" value="Viral_Replic_Matur_Polypro"/>
</dbReference>
<dbReference type="PROSITE" id="PS50878">
    <property type="entry name" value="RT_POL"/>
    <property type="match status" value="1"/>
</dbReference>
<dbReference type="Pfam" id="PF00078">
    <property type="entry name" value="RVT_1"/>
    <property type="match status" value="1"/>
</dbReference>
<dbReference type="Gene3D" id="3.30.70.270">
    <property type="match status" value="2"/>
</dbReference>
<dbReference type="PANTHER" id="PTHR33064:SF37">
    <property type="entry name" value="RIBONUCLEASE H"/>
    <property type="match status" value="1"/>
</dbReference>
<dbReference type="InterPro" id="IPR043502">
    <property type="entry name" value="DNA/RNA_pol_sf"/>
</dbReference>
<dbReference type="InterPro" id="IPR012337">
    <property type="entry name" value="RNaseH-like_sf"/>
</dbReference>
<name>A0AAV7UU99_PLEWA</name>
<dbReference type="Gene3D" id="3.10.10.10">
    <property type="entry name" value="HIV Type 1 Reverse Transcriptase, subunit A, domain 1"/>
    <property type="match status" value="1"/>
</dbReference>
<sequence>MGPKKPCGKLRIVQDLRKVNDLVVKCCPIVSNPAVILFQIPCEAEWFMVVDLSQAFFSVPLHEDSQFLFSFKFLDRVYSWCRLPQGYTESLSLFNQILKNNLESLELPYQSTLVQYIDDLLFTSKTRDECKYDLIVYRHKVSPLKMQYCQNSVKYLGHQIEKGSSRISRERITMILKRSPPTSQRDVRMFLGMVGYSHQWIPNFAEIAKPLQQLTHKEVTDPITLDQDQMKAFTELRESLCRAPALGMPDYTKPFILFCHERDAYSLSVLTQVHGGAYHPVAYFSASLDPVAAALQGCVRAVAAVGQSLSQCEGVVMGYALTVMVPHSVEIFLTRTKTQYLTGARLTRYEMSILGAPNVTLKRCTVLNPATLLPSDAVEIEKEEDIEHDCLEVTELCTKPRPDIKDTRLEENDQIVFVDCSCLRDGTGTLRAGYAVCTITGTIEASWLRGVYSAQVAELVALTSACHVSARLRVTIYTDRQCGFGIVHNFGQLWLQIGFLTSTGSPVRNGDRIKELLYAIQLPEEIAVVKCSAHQKTQDYISPGNGYADQVARFCALNCILFKDKWELMLEEDNPSSSFALKVIDTLEELKTLHDNVDKGEK</sequence>
<dbReference type="GO" id="GO:0003676">
    <property type="term" value="F:nucleic acid binding"/>
    <property type="evidence" value="ECO:0007669"/>
    <property type="project" value="InterPro"/>
</dbReference>
<evidence type="ECO:0000256" key="1">
    <source>
        <dbReference type="ARBA" id="ARBA00010879"/>
    </source>
</evidence>
<evidence type="ECO:0000313" key="5">
    <source>
        <dbReference type="EMBL" id="KAJ1192634.1"/>
    </source>
</evidence>
<evidence type="ECO:0000313" key="6">
    <source>
        <dbReference type="Proteomes" id="UP001066276"/>
    </source>
</evidence>
<reference evidence="5" key="1">
    <citation type="journal article" date="2022" name="bioRxiv">
        <title>Sequencing and chromosome-scale assembly of the giantPleurodeles waltlgenome.</title>
        <authorList>
            <person name="Brown T."/>
            <person name="Elewa A."/>
            <person name="Iarovenko S."/>
            <person name="Subramanian E."/>
            <person name="Araus A.J."/>
            <person name="Petzold A."/>
            <person name="Susuki M."/>
            <person name="Suzuki K.-i.T."/>
            <person name="Hayashi T."/>
            <person name="Toyoda A."/>
            <person name="Oliveira C."/>
            <person name="Osipova E."/>
            <person name="Leigh N.D."/>
            <person name="Simon A."/>
            <person name="Yun M.H."/>
        </authorList>
    </citation>
    <scope>NUCLEOTIDE SEQUENCE</scope>
    <source>
        <strain evidence="5">20211129_DDA</strain>
        <tissue evidence="5">Liver</tissue>
    </source>
</reference>
<dbReference type="InterPro" id="IPR036397">
    <property type="entry name" value="RNaseH_sf"/>
</dbReference>
<dbReference type="InterPro" id="IPR043128">
    <property type="entry name" value="Rev_trsase/Diguanyl_cyclase"/>
</dbReference>
<comment type="similarity">
    <text evidence="1">Belongs to the beta type-B retroviral polymerase family. HERV class-II K(HML-2) pol subfamily.</text>
</comment>
<feature type="domain" description="Reverse transcriptase" evidence="3">
    <location>
        <begin position="1"/>
        <end position="195"/>
    </location>
</feature>
<organism evidence="5 6">
    <name type="scientific">Pleurodeles waltl</name>
    <name type="common">Iberian ribbed newt</name>
    <dbReference type="NCBI Taxonomy" id="8319"/>
    <lineage>
        <taxon>Eukaryota</taxon>
        <taxon>Metazoa</taxon>
        <taxon>Chordata</taxon>
        <taxon>Craniata</taxon>
        <taxon>Vertebrata</taxon>
        <taxon>Euteleostomi</taxon>
        <taxon>Amphibia</taxon>
        <taxon>Batrachia</taxon>
        <taxon>Caudata</taxon>
        <taxon>Salamandroidea</taxon>
        <taxon>Salamandridae</taxon>
        <taxon>Pleurodelinae</taxon>
        <taxon>Pleurodeles</taxon>
    </lineage>
</organism>
<comment type="caution">
    <text evidence="5">The sequence shown here is derived from an EMBL/GenBank/DDBJ whole genome shotgun (WGS) entry which is preliminary data.</text>
</comment>
<dbReference type="InterPro" id="IPR041577">
    <property type="entry name" value="RT_RNaseH_2"/>
</dbReference>
<dbReference type="SUPFAM" id="SSF56672">
    <property type="entry name" value="DNA/RNA polymerases"/>
    <property type="match status" value="1"/>
</dbReference>
<dbReference type="AlphaFoldDB" id="A0AAV7UU99"/>
<protein>
    <recommendedName>
        <fullName evidence="2">ribonuclease H</fullName>
        <ecNumber evidence="2">3.1.26.4</ecNumber>
    </recommendedName>
</protein>
<dbReference type="PANTHER" id="PTHR33064">
    <property type="entry name" value="POL PROTEIN"/>
    <property type="match status" value="1"/>
</dbReference>
<dbReference type="GO" id="GO:0004523">
    <property type="term" value="F:RNA-DNA hybrid ribonuclease activity"/>
    <property type="evidence" value="ECO:0007669"/>
    <property type="project" value="UniProtKB-EC"/>
</dbReference>
<gene>
    <name evidence="5" type="ORF">NDU88_001941</name>
</gene>
<dbReference type="GO" id="GO:0006259">
    <property type="term" value="P:DNA metabolic process"/>
    <property type="evidence" value="ECO:0007669"/>
    <property type="project" value="UniProtKB-ARBA"/>
</dbReference>
<dbReference type="EC" id="3.1.26.4" evidence="2"/>
<proteinExistence type="inferred from homology"/>
<dbReference type="Gene3D" id="3.30.420.10">
    <property type="entry name" value="Ribonuclease H-like superfamily/Ribonuclease H"/>
    <property type="match status" value="1"/>
</dbReference>
<dbReference type="Pfam" id="PF00075">
    <property type="entry name" value="RNase_H"/>
    <property type="match status" value="1"/>
</dbReference>
<dbReference type="InterPro" id="IPR002156">
    <property type="entry name" value="RNaseH_domain"/>
</dbReference>
<dbReference type="SUPFAM" id="SSF53098">
    <property type="entry name" value="Ribonuclease H-like"/>
    <property type="match status" value="1"/>
</dbReference>
<dbReference type="Pfam" id="PF17919">
    <property type="entry name" value="RT_RNaseH_2"/>
    <property type="match status" value="1"/>
</dbReference>
<evidence type="ECO:0000259" key="4">
    <source>
        <dbReference type="PROSITE" id="PS50879"/>
    </source>
</evidence>
<evidence type="ECO:0000259" key="3">
    <source>
        <dbReference type="PROSITE" id="PS50878"/>
    </source>
</evidence>
<dbReference type="Proteomes" id="UP001066276">
    <property type="component" value="Chromosome 2_2"/>
</dbReference>
<dbReference type="InterPro" id="IPR000477">
    <property type="entry name" value="RT_dom"/>
</dbReference>
<dbReference type="PROSITE" id="PS50879">
    <property type="entry name" value="RNASE_H_1"/>
    <property type="match status" value="1"/>
</dbReference>